<proteinExistence type="predicted"/>
<evidence type="ECO:0000313" key="8">
    <source>
        <dbReference type="EMBL" id="OGZ13859.1"/>
    </source>
</evidence>
<keyword evidence="2" id="KW-1003">Cell membrane</keyword>
<dbReference type="InterPro" id="IPR051311">
    <property type="entry name" value="DedA_domain"/>
</dbReference>
<evidence type="ECO:0000256" key="1">
    <source>
        <dbReference type="ARBA" id="ARBA00004651"/>
    </source>
</evidence>
<dbReference type="AlphaFoldDB" id="A0A1G2DJR5"/>
<dbReference type="GO" id="GO:0005886">
    <property type="term" value="C:plasma membrane"/>
    <property type="evidence" value="ECO:0007669"/>
    <property type="project" value="UniProtKB-SubCell"/>
</dbReference>
<gene>
    <name evidence="8" type="ORF">A2942_02890</name>
</gene>
<feature type="domain" description="VTT" evidence="7">
    <location>
        <begin position="28"/>
        <end position="151"/>
    </location>
</feature>
<dbReference type="Proteomes" id="UP000178534">
    <property type="component" value="Unassembled WGS sequence"/>
</dbReference>
<keyword evidence="3 6" id="KW-0812">Transmembrane</keyword>
<organism evidence="8 9">
    <name type="scientific">Candidatus Lloydbacteria bacterium RIFCSPLOWO2_01_FULL_50_20</name>
    <dbReference type="NCBI Taxonomy" id="1798665"/>
    <lineage>
        <taxon>Bacteria</taxon>
        <taxon>Candidatus Lloydiibacteriota</taxon>
    </lineage>
</organism>
<dbReference type="PANTHER" id="PTHR42709">
    <property type="entry name" value="ALKALINE PHOSPHATASE LIKE PROTEIN"/>
    <property type="match status" value="1"/>
</dbReference>
<comment type="subcellular location">
    <subcellularLocation>
        <location evidence="1">Cell membrane</location>
        <topology evidence="1">Multi-pass membrane protein</topology>
    </subcellularLocation>
</comment>
<evidence type="ECO:0000256" key="4">
    <source>
        <dbReference type="ARBA" id="ARBA00022989"/>
    </source>
</evidence>
<accession>A0A1G2DJR5</accession>
<evidence type="ECO:0000256" key="6">
    <source>
        <dbReference type="SAM" id="Phobius"/>
    </source>
</evidence>
<sequence>MDIESIILGSSYAGIFLLMIANGFVSFPSSQILYIIVGYFIGTGYLGLLPASLAGALGNTIGNILLYEAVRAHGVRYLRRFQIFRPQDIRKVELVFHKRGLWFLFIGKLLPAIKVFVPIPAGIGGVHRGIFAALMFSASWIWSFIFIAIGYFFGKSAEMWKSYSIILFIVAGVVLFFFYRSMNSTEIMKELEKDTPAIPEEKDGK</sequence>
<evidence type="ECO:0000259" key="7">
    <source>
        <dbReference type="Pfam" id="PF09335"/>
    </source>
</evidence>
<feature type="transmembrane region" description="Helical" evidence="6">
    <location>
        <begin position="160"/>
        <end position="179"/>
    </location>
</feature>
<evidence type="ECO:0000256" key="3">
    <source>
        <dbReference type="ARBA" id="ARBA00022692"/>
    </source>
</evidence>
<evidence type="ECO:0000256" key="2">
    <source>
        <dbReference type="ARBA" id="ARBA00022475"/>
    </source>
</evidence>
<evidence type="ECO:0000256" key="5">
    <source>
        <dbReference type="ARBA" id="ARBA00023136"/>
    </source>
</evidence>
<keyword evidence="5 6" id="KW-0472">Membrane</keyword>
<reference evidence="8 9" key="1">
    <citation type="journal article" date="2016" name="Nat. Commun.">
        <title>Thousands of microbial genomes shed light on interconnected biogeochemical processes in an aquifer system.</title>
        <authorList>
            <person name="Anantharaman K."/>
            <person name="Brown C.T."/>
            <person name="Hug L.A."/>
            <person name="Sharon I."/>
            <person name="Castelle C.J."/>
            <person name="Probst A.J."/>
            <person name="Thomas B.C."/>
            <person name="Singh A."/>
            <person name="Wilkins M.J."/>
            <person name="Karaoz U."/>
            <person name="Brodie E.L."/>
            <person name="Williams K.H."/>
            <person name="Hubbard S.S."/>
            <person name="Banfield J.F."/>
        </authorList>
    </citation>
    <scope>NUCLEOTIDE SEQUENCE [LARGE SCALE GENOMIC DNA]</scope>
</reference>
<feature type="transmembrane region" description="Helical" evidence="6">
    <location>
        <begin position="6"/>
        <end position="25"/>
    </location>
</feature>
<dbReference type="STRING" id="1798665.A2942_02890"/>
<evidence type="ECO:0000313" key="9">
    <source>
        <dbReference type="Proteomes" id="UP000178534"/>
    </source>
</evidence>
<feature type="transmembrane region" description="Helical" evidence="6">
    <location>
        <begin position="100"/>
        <end position="117"/>
    </location>
</feature>
<dbReference type="InterPro" id="IPR032816">
    <property type="entry name" value="VTT_dom"/>
</dbReference>
<feature type="transmembrane region" description="Helical" evidence="6">
    <location>
        <begin position="32"/>
        <end position="57"/>
    </location>
</feature>
<keyword evidence="4 6" id="KW-1133">Transmembrane helix</keyword>
<name>A0A1G2DJR5_9BACT</name>
<dbReference type="Pfam" id="PF09335">
    <property type="entry name" value="VTT_dom"/>
    <property type="match status" value="1"/>
</dbReference>
<dbReference type="PANTHER" id="PTHR42709:SF6">
    <property type="entry name" value="UNDECAPRENYL PHOSPHATE TRANSPORTER A"/>
    <property type="match status" value="1"/>
</dbReference>
<protein>
    <recommendedName>
        <fullName evidence="7">VTT domain-containing protein</fullName>
    </recommendedName>
</protein>
<comment type="caution">
    <text evidence="8">The sequence shown here is derived from an EMBL/GenBank/DDBJ whole genome shotgun (WGS) entry which is preliminary data.</text>
</comment>
<dbReference type="EMBL" id="MHLP01000002">
    <property type="protein sequence ID" value="OGZ13859.1"/>
    <property type="molecule type" value="Genomic_DNA"/>
</dbReference>
<feature type="transmembrane region" description="Helical" evidence="6">
    <location>
        <begin position="129"/>
        <end position="154"/>
    </location>
</feature>